<dbReference type="PANTHER" id="PTHR43776">
    <property type="entry name" value="TRANSPORT ATP-BINDING PROTEIN"/>
    <property type="match status" value="1"/>
</dbReference>
<gene>
    <name evidence="7" type="ORF">LCGC14_0764140</name>
</gene>
<feature type="transmembrane region" description="Helical" evidence="5">
    <location>
        <begin position="197"/>
        <end position="215"/>
    </location>
</feature>
<dbReference type="CDD" id="cd03257">
    <property type="entry name" value="ABC_NikE_OppD_transporters"/>
    <property type="match status" value="1"/>
</dbReference>
<keyword evidence="4" id="KW-0067">ATP-binding</keyword>
<comment type="similarity">
    <text evidence="1">Belongs to the ABC transporter superfamily.</text>
</comment>
<dbReference type="Pfam" id="PF00005">
    <property type="entry name" value="ABC_tran"/>
    <property type="match status" value="1"/>
</dbReference>
<dbReference type="InterPro" id="IPR003439">
    <property type="entry name" value="ABC_transporter-like_ATP-bd"/>
</dbReference>
<evidence type="ECO:0000256" key="5">
    <source>
        <dbReference type="SAM" id="Phobius"/>
    </source>
</evidence>
<dbReference type="PROSITE" id="PS00211">
    <property type="entry name" value="ABC_TRANSPORTER_1"/>
    <property type="match status" value="1"/>
</dbReference>
<dbReference type="GO" id="GO:0055085">
    <property type="term" value="P:transmembrane transport"/>
    <property type="evidence" value="ECO:0007669"/>
    <property type="project" value="UniProtKB-ARBA"/>
</dbReference>
<sequence>MILAIINTFFEVLKEVAILFIVFTIGVFLIRSYGLSILSFWDKVEDDIKETSFEPKEKKEDNSSKNAFIINIPWLIVGLLFSLGFTAFLGENILIEIFKITVSFLIGIIVAKKLYELDFKQSSLFTIVIQFSLFALVYIFRLALVLILTLVEIAIIDNNQLSGAETIFIISLIAILGFTVFFSYWGDKVQLIKSKRIISIVSLIIGFYILTSSFTNQPLGFYYDFPMFFAISLISTTITAIILKQIAYNNIPSQEFRELRVLEKGKNLLQAKDLKVYYPLLGGMLKRQIGAVKAVNGVNFEIKTGETLGLVGESGCGKTTVANAILGLVDKTSGEILFQNELIPLNYPKHLRRKIQIVFQDPDASLNPRMKVVDIIAEPLKNLLGITKKSKIRAHVLKLLEQVSLKREHLDRFPHEFSGGQKQRIVIARALACNPELIILDEPTSALDVSVQAQILNLLKSLQNKFGYGFLFITHNLAVVNHIADRIAVMYLGKFVEVGDTNQIFSNPTHPYTQALLSSRTEIDPYNQEISFVIRGEVPSPIAPPPGCHFNPRCVSDARTKECEYDLPHKIKIHEGHYIWCVNPPVSKNKEGTKVKENIAIG</sequence>
<dbReference type="GO" id="GO:0005524">
    <property type="term" value="F:ATP binding"/>
    <property type="evidence" value="ECO:0007669"/>
    <property type="project" value="UniProtKB-KW"/>
</dbReference>
<comment type="caution">
    <text evidence="7">The sequence shown here is derived from an EMBL/GenBank/DDBJ whole genome shotgun (WGS) entry which is preliminary data.</text>
</comment>
<dbReference type="PANTHER" id="PTHR43776:SF7">
    <property type="entry name" value="D,D-DIPEPTIDE TRANSPORT ATP-BINDING PROTEIN DDPF-RELATED"/>
    <property type="match status" value="1"/>
</dbReference>
<dbReference type="GO" id="GO:0016887">
    <property type="term" value="F:ATP hydrolysis activity"/>
    <property type="evidence" value="ECO:0007669"/>
    <property type="project" value="InterPro"/>
</dbReference>
<dbReference type="NCBIfam" id="TIGR01727">
    <property type="entry name" value="oligo_HPY"/>
    <property type="match status" value="1"/>
</dbReference>
<evidence type="ECO:0000256" key="4">
    <source>
        <dbReference type="ARBA" id="ARBA00022840"/>
    </source>
</evidence>
<feature type="transmembrane region" description="Helical" evidence="5">
    <location>
        <begin position="93"/>
        <end position="111"/>
    </location>
</feature>
<dbReference type="EMBL" id="LAZR01001898">
    <property type="protein sequence ID" value="KKN37381.1"/>
    <property type="molecule type" value="Genomic_DNA"/>
</dbReference>
<reference evidence="7" key="1">
    <citation type="journal article" date="2015" name="Nature">
        <title>Complex archaea that bridge the gap between prokaryotes and eukaryotes.</title>
        <authorList>
            <person name="Spang A."/>
            <person name="Saw J.H."/>
            <person name="Jorgensen S.L."/>
            <person name="Zaremba-Niedzwiedzka K."/>
            <person name="Martijn J."/>
            <person name="Lind A.E."/>
            <person name="van Eijk R."/>
            <person name="Schleper C."/>
            <person name="Guy L."/>
            <person name="Ettema T.J."/>
        </authorList>
    </citation>
    <scope>NUCLEOTIDE SEQUENCE</scope>
</reference>
<feature type="domain" description="ABC transporter" evidence="6">
    <location>
        <begin position="269"/>
        <end position="517"/>
    </location>
</feature>
<dbReference type="SUPFAM" id="SSF52540">
    <property type="entry name" value="P-loop containing nucleoside triphosphate hydrolases"/>
    <property type="match status" value="1"/>
</dbReference>
<evidence type="ECO:0000259" key="6">
    <source>
        <dbReference type="PROSITE" id="PS50893"/>
    </source>
</evidence>
<dbReference type="InterPro" id="IPR027417">
    <property type="entry name" value="P-loop_NTPase"/>
</dbReference>
<dbReference type="InterPro" id="IPR017871">
    <property type="entry name" value="ABC_transporter-like_CS"/>
</dbReference>
<dbReference type="InterPro" id="IPR003593">
    <property type="entry name" value="AAA+_ATPase"/>
</dbReference>
<keyword evidence="2" id="KW-0813">Transport</keyword>
<evidence type="ECO:0000256" key="1">
    <source>
        <dbReference type="ARBA" id="ARBA00005417"/>
    </source>
</evidence>
<dbReference type="SMART" id="SM00382">
    <property type="entry name" value="AAA"/>
    <property type="match status" value="1"/>
</dbReference>
<evidence type="ECO:0000256" key="2">
    <source>
        <dbReference type="ARBA" id="ARBA00022448"/>
    </source>
</evidence>
<evidence type="ECO:0000313" key="7">
    <source>
        <dbReference type="EMBL" id="KKN37381.1"/>
    </source>
</evidence>
<organism evidence="7">
    <name type="scientific">marine sediment metagenome</name>
    <dbReference type="NCBI Taxonomy" id="412755"/>
    <lineage>
        <taxon>unclassified sequences</taxon>
        <taxon>metagenomes</taxon>
        <taxon>ecological metagenomes</taxon>
    </lineage>
</organism>
<accession>A0A0F9SKE3</accession>
<dbReference type="InterPro" id="IPR013563">
    <property type="entry name" value="Oligopep_ABC_C"/>
</dbReference>
<feature type="transmembrane region" description="Helical" evidence="5">
    <location>
        <begin position="68"/>
        <end position="87"/>
    </location>
</feature>
<dbReference type="PROSITE" id="PS50893">
    <property type="entry name" value="ABC_TRANSPORTER_2"/>
    <property type="match status" value="1"/>
</dbReference>
<dbReference type="FunFam" id="3.40.50.300:FF:000016">
    <property type="entry name" value="Oligopeptide ABC transporter ATP-binding component"/>
    <property type="match status" value="1"/>
</dbReference>
<feature type="transmembrane region" description="Helical" evidence="5">
    <location>
        <begin position="16"/>
        <end position="41"/>
    </location>
</feature>
<proteinExistence type="inferred from homology"/>
<feature type="transmembrane region" description="Helical" evidence="5">
    <location>
        <begin position="167"/>
        <end position="185"/>
    </location>
</feature>
<protein>
    <recommendedName>
        <fullName evidence="6">ABC transporter domain-containing protein</fullName>
    </recommendedName>
</protein>
<name>A0A0F9SKE3_9ZZZZ</name>
<dbReference type="Pfam" id="PF08352">
    <property type="entry name" value="oligo_HPY"/>
    <property type="match status" value="1"/>
</dbReference>
<dbReference type="InterPro" id="IPR050319">
    <property type="entry name" value="ABC_transp_ATP-bind"/>
</dbReference>
<keyword evidence="5" id="KW-0812">Transmembrane</keyword>
<keyword evidence="5" id="KW-0472">Membrane</keyword>
<evidence type="ECO:0000256" key="3">
    <source>
        <dbReference type="ARBA" id="ARBA00022741"/>
    </source>
</evidence>
<dbReference type="AlphaFoldDB" id="A0A0F9SKE3"/>
<keyword evidence="3" id="KW-0547">Nucleotide-binding</keyword>
<keyword evidence="5" id="KW-1133">Transmembrane helix</keyword>
<dbReference type="Gene3D" id="3.40.50.300">
    <property type="entry name" value="P-loop containing nucleotide triphosphate hydrolases"/>
    <property type="match status" value="1"/>
</dbReference>
<feature type="transmembrane region" description="Helical" evidence="5">
    <location>
        <begin position="123"/>
        <end position="155"/>
    </location>
</feature>
<dbReference type="GO" id="GO:0015833">
    <property type="term" value="P:peptide transport"/>
    <property type="evidence" value="ECO:0007669"/>
    <property type="project" value="InterPro"/>
</dbReference>
<feature type="transmembrane region" description="Helical" evidence="5">
    <location>
        <begin position="221"/>
        <end position="243"/>
    </location>
</feature>